<keyword evidence="3" id="KW-1185">Reference proteome</keyword>
<evidence type="ECO:0000256" key="1">
    <source>
        <dbReference type="SAM" id="MobiDB-lite"/>
    </source>
</evidence>
<feature type="compositionally biased region" description="Basic and acidic residues" evidence="1">
    <location>
        <begin position="32"/>
        <end position="75"/>
    </location>
</feature>
<dbReference type="EMBL" id="BMAT01012819">
    <property type="protein sequence ID" value="GFR99745.1"/>
    <property type="molecule type" value="Genomic_DNA"/>
</dbReference>
<reference evidence="2 3" key="1">
    <citation type="journal article" date="2021" name="Elife">
        <title>Chloroplast acquisition without the gene transfer in kleptoplastic sea slugs, Plakobranchus ocellatus.</title>
        <authorList>
            <person name="Maeda T."/>
            <person name="Takahashi S."/>
            <person name="Yoshida T."/>
            <person name="Shimamura S."/>
            <person name="Takaki Y."/>
            <person name="Nagai Y."/>
            <person name="Toyoda A."/>
            <person name="Suzuki Y."/>
            <person name="Arimoto A."/>
            <person name="Ishii H."/>
            <person name="Satoh N."/>
            <person name="Nishiyama T."/>
            <person name="Hasebe M."/>
            <person name="Maruyama T."/>
            <person name="Minagawa J."/>
            <person name="Obokata J."/>
            <person name="Shigenobu S."/>
        </authorList>
    </citation>
    <scope>NUCLEOTIDE SEQUENCE [LARGE SCALE GENOMIC DNA]</scope>
</reference>
<evidence type="ECO:0000313" key="2">
    <source>
        <dbReference type="EMBL" id="GFR99745.1"/>
    </source>
</evidence>
<accession>A0AAV4HQL2</accession>
<evidence type="ECO:0000313" key="3">
    <source>
        <dbReference type="Proteomes" id="UP000762676"/>
    </source>
</evidence>
<dbReference type="AlphaFoldDB" id="A0AAV4HQL2"/>
<sequence>MRESKWLCFPRKHRGDVATDDEMSEDENDSEGYERLNDSGKNEETPDKIITPRHDGEQEAEGQRLRDDQPYSKKDWKAKKLSRKLRRKEVSSKINLWPAFGMLALEN</sequence>
<name>A0AAV4HQL2_9GAST</name>
<feature type="region of interest" description="Disordered" evidence="1">
    <location>
        <begin position="1"/>
        <end position="79"/>
    </location>
</feature>
<dbReference type="Proteomes" id="UP000762676">
    <property type="component" value="Unassembled WGS sequence"/>
</dbReference>
<feature type="compositionally biased region" description="Acidic residues" evidence="1">
    <location>
        <begin position="18"/>
        <end position="31"/>
    </location>
</feature>
<protein>
    <submittedName>
        <fullName evidence="2">Uncharacterized protein</fullName>
    </submittedName>
</protein>
<proteinExistence type="predicted"/>
<comment type="caution">
    <text evidence="2">The sequence shown here is derived from an EMBL/GenBank/DDBJ whole genome shotgun (WGS) entry which is preliminary data.</text>
</comment>
<organism evidence="2 3">
    <name type="scientific">Elysia marginata</name>
    <dbReference type="NCBI Taxonomy" id="1093978"/>
    <lineage>
        <taxon>Eukaryota</taxon>
        <taxon>Metazoa</taxon>
        <taxon>Spiralia</taxon>
        <taxon>Lophotrochozoa</taxon>
        <taxon>Mollusca</taxon>
        <taxon>Gastropoda</taxon>
        <taxon>Heterobranchia</taxon>
        <taxon>Euthyneura</taxon>
        <taxon>Panpulmonata</taxon>
        <taxon>Sacoglossa</taxon>
        <taxon>Placobranchoidea</taxon>
        <taxon>Plakobranchidae</taxon>
        <taxon>Elysia</taxon>
    </lineage>
</organism>
<gene>
    <name evidence="2" type="ORF">ElyMa_006381100</name>
</gene>